<proteinExistence type="predicted"/>
<dbReference type="AlphaFoldDB" id="A0A9N9CXN4"/>
<comment type="caution">
    <text evidence="1">The sequence shown here is derived from an EMBL/GenBank/DDBJ whole genome shotgun (WGS) entry which is preliminary data.</text>
</comment>
<sequence>MSLNGDDDEKKFRKKIRKPSFKYARQFSDTLIGAHMDGSNRSKHKGVSKAGMNKMACETYPNFESPLTQVYRDCLFKNEVFYAKNIGFRTKDHIISLVESEKKALCPIDTKRWILSNGITSLAYGHWRIDAYKSMIKAGMSPELAEKRAMSVKLKPEIESLIEEHIA</sequence>
<gene>
    <name evidence="1" type="ORF">PBRASI_LOCUS8620</name>
</gene>
<evidence type="ECO:0000313" key="2">
    <source>
        <dbReference type="Proteomes" id="UP000789739"/>
    </source>
</evidence>
<evidence type="ECO:0000313" key="1">
    <source>
        <dbReference type="EMBL" id="CAG8619450.1"/>
    </source>
</evidence>
<dbReference type="EMBL" id="CAJVPI010001581">
    <property type="protein sequence ID" value="CAG8619450.1"/>
    <property type="molecule type" value="Genomic_DNA"/>
</dbReference>
<reference evidence="1" key="1">
    <citation type="submission" date="2021-06" db="EMBL/GenBank/DDBJ databases">
        <authorList>
            <person name="Kallberg Y."/>
            <person name="Tangrot J."/>
            <person name="Rosling A."/>
        </authorList>
    </citation>
    <scope>NUCLEOTIDE SEQUENCE</scope>
    <source>
        <strain evidence="1">BR232B</strain>
    </source>
</reference>
<dbReference type="Proteomes" id="UP000789739">
    <property type="component" value="Unassembled WGS sequence"/>
</dbReference>
<keyword evidence="2" id="KW-1185">Reference proteome</keyword>
<protein>
    <submittedName>
        <fullName evidence="1">4133_t:CDS:1</fullName>
    </submittedName>
</protein>
<name>A0A9N9CXN4_9GLOM</name>
<dbReference type="OrthoDB" id="2373501at2759"/>
<organism evidence="1 2">
    <name type="scientific">Paraglomus brasilianum</name>
    <dbReference type="NCBI Taxonomy" id="144538"/>
    <lineage>
        <taxon>Eukaryota</taxon>
        <taxon>Fungi</taxon>
        <taxon>Fungi incertae sedis</taxon>
        <taxon>Mucoromycota</taxon>
        <taxon>Glomeromycotina</taxon>
        <taxon>Glomeromycetes</taxon>
        <taxon>Paraglomerales</taxon>
        <taxon>Paraglomeraceae</taxon>
        <taxon>Paraglomus</taxon>
    </lineage>
</organism>
<accession>A0A9N9CXN4</accession>